<dbReference type="InterPro" id="IPR008971">
    <property type="entry name" value="HSP40/DnaJ_pept-bd"/>
</dbReference>
<dbReference type="GO" id="GO:0006457">
    <property type="term" value="P:protein folding"/>
    <property type="evidence" value="ECO:0007669"/>
    <property type="project" value="InterPro"/>
</dbReference>
<name>A0AAD8TTG3_LOLMU</name>
<organism evidence="1 2">
    <name type="scientific">Lolium multiflorum</name>
    <name type="common">Italian ryegrass</name>
    <name type="synonym">Lolium perenne subsp. multiflorum</name>
    <dbReference type="NCBI Taxonomy" id="4521"/>
    <lineage>
        <taxon>Eukaryota</taxon>
        <taxon>Viridiplantae</taxon>
        <taxon>Streptophyta</taxon>
        <taxon>Embryophyta</taxon>
        <taxon>Tracheophyta</taxon>
        <taxon>Spermatophyta</taxon>
        <taxon>Magnoliopsida</taxon>
        <taxon>Liliopsida</taxon>
        <taxon>Poales</taxon>
        <taxon>Poaceae</taxon>
        <taxon>BOP clade</taxon>
        <taxon>Pooideae</taxon>
        <taxon>Poodae</taxon>
        <taxon>Poeae</taxon>
        <taxon>Poeae Chloroplast Group 2 (Poeae type)</taxon>
        <taxon>Loliodinae</taxon>
        <taxon>Loliinae</taxon>
        <taxon>Lolium</taxon>
    </lineage>
</organism>
<evidence type="ECO:0000313" key="2">
    <source>
        <dbReference type="Proteomes" id="UP001231189"/>
    </source>
</evidence>
<dbReference type="GO" id="GO:0051082">
    <property type="term" value="F:unfolded protein binding"/>
    <property type="evidence" value="ECO:0007669"/>
    <property type="project" value="InterPro"/>
</dbReference>
<comment type="caution">
    <text evidence="1">The sequence shown here is derived from an EMBL/GenBank/DDBJ whole genome shotgun (WGS) entry which is preliminary data.</text>
</comment>
<protein>
    <submittedName>
        <fullName evidence="1">Uncharacterized protein</fullName>
    </submittedName>
</protein>
<reference evidence="1" key="1">
    <citation type="submission" date="2023-07" db="EMBL/GenBank/DDBJ databases">
        <title>A chromosome-level genome assembly of Lolium multiflorum.</title>
        <authorList>
            <person name="Chen Y."/>
            <person name="Copetti D."/>
            <person name="Kolliker R."/>
            <person name="Studer B."/>
        </authorList>
    </citation>
    <scope>NUCLEOTIDE SEQUENCE</scope>
    <source>
        <strain evidence="1">02402/16</strain>
        <tissue evidence="1">Leaf</tissue>
    </source>
</reference>
<evidence type="ECO:0000313" key="1">
    <source>
        <dbReference type="EMBL" id="KAK1692921.1"/>
    </source>
</evidence>
<dbReference type="Gene3D" id="2.60.260.20">
    <property type="entry name" value="Urease metallochaperone UreE, N-terminal domain"/>
    <property type="match status" value="1"/>
</dbReference>
<dbReference type="AlphaFoldDB" id="A0AAD8TTG3"/>
<dbReference type="SUPFAM" id="SSF49493">
    <property type="entry name" value="HSP40/DnaJ peptide-binding domain"/>
    <property type="match status" value="1"/>
</dbReference>
<gene>
    <name evidence="1" type="ORF">QYE76_009618</name>
</gene>
<proteinExistence type="predicted"/>
<dbReference type="EMBL" id="JAUUTY010000001">
    <property type="protein sequence ID" value="KAK1692921.1"/>
    <property type="molecule type" value="Genomic_DNA"/>
</dbReference>
<sequence>MRGSAFSNEDYETKLLVVMVCAGTHRSFVGNHVPRRCTPARWLNGATDVDRMRVCSTDAEAHREAQVDETDARRFGEALRWSLASGGVLIPVEDVAEAPLCAVDAGKEEEVQGDISGSRGRRQRMGEDVVYPLKVTLEELYNGTSKKLSLSRNVLCSKCNG</sequence>
<keyword evidence="2" id="KW-1185">Reference proteome</keyword>
<accession>A0AAD8TTG3</accession>
<dbReference type="Proteomes" id="UP001231189">
    <property type="component" value="Unassembled WGS sequence"/>
</dbReference>